<evidence type="ECO:0000256" key="1">
    <source>
        <dbReference type="ARBA" id="ARBA00022670"/>
    </source>
</evidence>
<feature type="domain" description="Peptidase M20 dimerisation" evidence="4">
    <location>
        <begin position="197"/>
        <end position="357"/>
    </location>
</feature>
<evidence type="ECO:0000259" key="4">
    <source>
        <dbReference type="Pfam" id="PF07687"/>
    </source>
</evidence>
<keyword evidence="3 5" id="KW-0378">Hydrolase</keyword>
<evidence type="ECO:0000256" key="2">
    <source>
        <dbReference type="ARBA" id="ARBA00022723"/>
    </source>
</evidence>
<dbReference type="Gene3D" id="3.40.630.10">
    <property type="entry name" value="Zn peptidases"/>
    <property type="match status" value="1"/>
</dbReference>
<organism evidence="5 6">
    <name type="scientific">Candidatus Thermoflexus japonica</name>
    <dbReference type="NCBI Taxonomy" id="2035417"/>
    <lineage>
        <taxon>Bacteria</taxon>
        <taxon>Bacillati</taxon>
        <taxon>Chloroflexota</taxon>
        <taxon>Thermoflexia</taxon>
        <taxon>Thermoflexales</taxon>
        <taxon>Thermoflexaceae</taxon>
        <taxon>Thermoflexus</taxon>
    </lineage>
</organism>
<dbReference type="EC" id="3.5.1.18" evidence="5"/>
<dbReference type="GO" id="GO:0046872">
    <property type="term" value="F:metal ion binding"/>
    <property type="evidence" value="ECO:0007669"/>
    <property type="project" value="UniProtKB-KW"/>
</dbReference>
<evidence type="ECO:0000313" key="6">
    <source>
        <dbReference type="Proteomes" id="UP000236642"/>
    </source>
</evidence>
<dbReference type="Pfam" id="PF01546">
    <property type="entry name" value="Peptidase_M20"/>
    <property type="match status" value="1"/>
</dbReference>
<dbReference type="NCBIfam" id="NF006053">
    <property type="entry name" value="PRK08201.1"/>
    <property type="match status" value="1"/>
</dbReference>
<comment type="caution">
    <text evidence="5">The sequence shown here is derived from an EMBL/GenBank/DDBJ whole genome shotgun (WGS) entry which is preliminary data.</text>
</comment>
<reference evidence="6" key="1">
    <citation type="submission" date="2017-09" db="EMBL/GenBank/DDBJ databases">
        <title>Metaegenomics of thermophilic ammonia-oxidizing enrichment culture.</title>
        <authorList>
            <person name="Kato S."/>
            <person name="Suzuki K."/>
        </authorList>
    </citation>
    <scope>NUCLEOTIDE SEQUENCE [LARGE SCALE GENOMIC DNA]</scope>
</reference>
<dbReference type="InterPro" id="IPR011650">
    <property type="entry name" value="Peptidase_M20_dimer"/>
</dbReference>
<keyword evidence="1" id="KW-0645">Protease</keyword>
<dbReference type="PANTHER" id="PTHR43270:SF12">
    <property type="entry name" value="SUCCINYL-DIAMINOPIMELATE DESUCCINYLASE"/>
    <property type="match status" value="1"/>
</dbReference>
<evidence type="ECO:0000313" key="5">
    <source>
        <dbReference type="EMBL" id="GBD10020.1"/>
    </source>
</evidence>
<dbReference type="SUPFAM" id="SSF53187">
    <property type="entry name" value="Zn-dependent exopeptidases"/>
    <property type="match status" value="1"/>
</dbReference>
<name>A0A2H5Y9C0_9CHLR</name>
<dbReference type="NCBIfam" id="NF005914">
    <property type="entry name" value="PRK07907.1"/>
    <property type="match status" value="1"/>
</dbReference>
<evidence type="ECO:0000256" key="3">
    <source>
        <dbReference type="ARBA" id="ARBA00022801"/>
    </source>
</evidence>
<dbReference type="Gene3D" id="3.30.70.360">
    <property type="match status" value="1"/>
</dbReference>
<sequence length="459" mass="51117">MSDPRLQALEHVRRNRDRFLEDLKEFLRIPSVSTDPAHHDDVRRAAEWVADRLRRAGTERVEVLPTGGHPVVYGEARADRPEAPTVLVYGHYDVQPPDPLDLWESGPFEPTVRGENLYARGASDMKGQVMASIAAFEAVAQSGPLPVHVKFLIEGEEEIGSPNLPAFIERNRERLQCTVSLNPDAGMIAPDLPTITYGLRGLAYFELRVYGPAHDLHSGLYGGVVHNPAQALCELIAGMHDSEGRVTLPGFYDRVRPLTDEERAELARLPMDERFYLELTGAPALWGEAGYTPIERIGARPTLEVNGLLAGFTGPGAKTVLPAYAMAKISMRLVPDQDPEEVYQQLLRYLEAHAPKTVRWEVIRMAGVRASLTDRNHPAVQALSRALEAVWGRRPLFKREGGTVPIVTQLKEILGVESVLTGFGLPDDNYHAPNEKLHLPTWSRGIEALVHFFYNYGER</sequence>
<dbReference type="GO" id="GO:0006508">
    <property type="term" value="P:proteolysis"/>
    <property type="evidence" value="ECO:0007669"/>
    <property type="project" value="UniProtKB-KW"/>
</dbReference>
<dbReference type="InterPro" id="IPR051458">
    <property type="entry name" value="Cyt/Met_Dipeptidase"/>
</dbReference>
<gene>
    <name evidence="5" type="primary">dapE</name>
    <name evidence="5" type="ORF">HRbin22_02283</name>
</gene>
<accession>A0A2H5Y9C0</accession>
<dbReference type="Pfam" id="PF07687">
    <property type="entry name" value="M20_dimer"/>
    <property type="match status" value="1"/>
</dbReference>
<dbReference type="NCBIfam" id="NF006579">
    <property type="entry name" value="PRK09104.1"/>
    <property type="match status" value="1"/>
</dbReference>
<proteinExistence type="predicted"/>
<dbReference type="PANTHER" id="PTHR43270">
    <property type="entry name" value="BETA-ALA-HIS DIPEPTIDASE"/>
    <property type="match status" value="1"/>
</dbReference>
<dbReference type="GO" id="GO:0009014">
    <property type="term" value="F:succinyl-diaminopimelate desuccinylase activity"/>
    <property type="evidence" value="ECO:0007669"/>
    <property type="project" value="UniProtKB-EC"/>
</dbReference>
<dbReference type="AlphaFoldDB" id="A0A2H5Y9C0"/>
<dbReference type="InterPro" id="IPR002933">
    <property type="entry name" value="Peptidase_M20"/>
</dbReference>
<dbReference type="EMBL" id="BEHY01000093">
    <property type="protein sequence ID" value="GBD10020.1"/>
    <property type="molecule type" value="Genomic_DNA"/>
</dbReference>
<protein>
    <submittedName>
        <fullName evidence="5">Succinyl-diaminopimelate desuccinylase</fullName>
        <ecNumber evidence="5">3.5.1.18</ecNumber>
    </submittedName>
</protein>
<dbReference type="Proteomes" id="UP000236642">
    <property type="component" value="Unassembled WGS sequence"/>
</dbReference>
<dbReference type="GO" id="GO:0008233">
    <property type="term" value="F:peptidase activity"/>
    <property type="evidence" value="ECO:0007669"/>
    <property type="project" value="UniProtKB-KW"/>
</dbReference>
<keyword evidence="2" id="KW-0479">Metal-binding</keyword>